<proteinExistence type="predicted"/>
<evidence type="ECO:0000313" key="1">
    <source>
        <dbReference type="EMBL" id="SVA45832.1"/>
    </source>
</evidence>
<reference evidence="1" key="1">
    <citation type="submission" date="2018-05" db="EMBL/GenBank/DDBJ databases">
        <authorList>
            <person name="Lanie J.A."/>
            <person name="Ng W.-L."/>
            <person name="Kazmierczak K.M."/>
            <person name="Andrzejewski T.M."/>
            <person name="Davidsen T.M."/>
            <person name="Wayne K.J."/>
            <person name="Tettelin H."/>
            <person name="Glass J.I."/>
            <person name="Rusch D."/>
            <person name="Podicherti R."/>
            <person name="Tsui H.-C.T."/>
            <person name="Winkler M.E."/>
        </authorList>
    </citation>
    <scope>NUCLEOTIDE SEQUENCE</scope>
</reference>
<gene>
    <name evidence="1" type="ORF">METZ01_LOCUS98686</name>
</gene>
<protein>
    <submittedName>
        <fullName evidence="1">Uncharacterized protein</fullName>
    </submittedName>
</protein>
<feature type="non-terminal residue" evidence="1">
    <location>
        <position position="1"/>
    </location>
</feature>
<name>A0A381W032_9ZZZZ</name>
<dbReference type="EMBL" id="UINC01010289">
    <property type="protein sequence ID" value="SVA45832.1"/>
    <property type="molecule type" value="Genomic_DNA"/>
</dbReference>
<sequence length="24" mass="2688">SGRQIYSLVDLTTLPTLQINRISV</sequence>
<organism evidence="1">
    <name type="scientific">marine metagenome</name>
    <dbReference type="NCBI Taxonomy" id="408172"/>
    <lineage>
        <taxon>unclassified sequences</taxon>
        <taxon>metagenomes</taxon>
        <taxon>ecological metagenomes</taxon>
    </lineage>
</organism>
<dbReference type="AlphaFoldDB" id="A0A381W032"/>
<accession>A0A381W032</accession>